<dbReference type="SMART" id="SM01326">
    <property type="entry name" value="PTEN_C2"/>
    <property type="match status" value="1"/>
</dbReference>
<dbReference type="FunFam" id="1.10.287.110:FF:000002">
    <property type="entry name" value="putative tyrosine-protein phosphatase auxilin isoform X2"/>
    <property type="match status" value="1"/>
</dbReference>
<dbReference type="GO" id="GO:0072583">
    <property type="term" value="P:clathrin-dependent endocytosis"/>
    <property type="evidence" value="ECO:0007669"/>
    <property type="project" value="TreeGrafter"/>
</dbReference>
<feature type="domain" description="C2 tensin-type" evidence="2">
    <location>
        <begin position="107"/>
        <end position="244"/>
    </location>
</feature>
<dbReference type="InterPro" id="IPR036869">
    <property type="entry name" value="J_dom_sf"/>
</dbReference>
<dbReference type="Gene3D" id="1.10.287.110">
    <property type="entry name" value="DnaJ domain"/>
    <property type="match status" value="1"/>
</dbReference>
<evidence type="ECO:0000256" key="1">
    <source>
        <dbReference type="SAM" id="MobiDB-lite"/>
    </source>
</evidence>
<comment type="caution">
    <text evidence="3">The sequence shown here is derived from an EMBL/GenBank/DDBJ whole genome shotgun (WGS) entry which is preliminary data.</text>
</comment>
<evidence type="ECO:0000313" key="3">
    <source>
        <dbReference type="EMBL" id="CAJ0576733.1"/>
    </source>
</evidence>
<dbReference type="Gene3D" id="2.60.40.1110">
    <property type="match status" value="1"/>
</dbReference>
<evidence type="ECO:0000259" key="2">
    <source>
        <dbReference type="PROSITE" id="PS51182"/>
    </source>
</evidence>
<feature type="compositionally biased region" description="Basic and acidic residues" evidence="1">
    <location>
        <begin position="315"/>
        <end position="328"/>
    </location>
</feature>
<feature type="region of interest" description="Disordered" evidence="1">
    <location>
        <begin position="393"/>
        <end position="536"/>
    </location>
</feature>
<dbReference type="Proteomes" id="UP001177023">
    <property type="component" value="Unassembled WGS sequence"/>
</dbReference>
<protein>
    <recommendedName>
        <fullName evidence="2">C2 tensin-type domain-containing protein</fullName>
    </recommendedName>
</protein>
<feature type="compositionally biased region" description="Polar residues" evidence="1">
    <location>
        <begin position="453"/>
        <end position="463"/>
    </location>
</feature>
<dbReference type="GO" id="GO:0030276">
    <property type="term" value="F:clathrin binding"/>
    <property type="evidence" value="ECO:0007669"/>
    <property type="project" value="TreeGrafter"/>
</dbReference>
<dbReference type="PROSITE" id="PS51182">
    <property type="entry name" value="C2_TENSIN"/>
    <property type="match status" value="1"/>
</dbReference>
<feature type="compositionally biased region" description="Polar residues" evidence="1">
    <location>
        <begin position="426"/>
        <end position="437"/>
    </location>
</feature>
<feature type="region of interest" description="Disordered" evidence="1">
    <location>
        <begin position="299"/>
        <end position="352"/>
    </location>
</feature>
<dbReference type="EMBL" id="CATQJA010002645">
    <property type="protein sequence ID" value="CAJ0576733.1"/>
    <property type="molecule type" value="Genomic_DNA"/>
</dbReference>
<dbReference type="PANTHER" id="PTHR23172">
    <property type="entry name" value="AUXILIN/CYCLIN G-ASSOCIATED KINASE-RELATED"/>
    <property type="match status" value="1"/>
</dbReference>
<feature type="non-terminal residue" evidence="3">
    <location>
        <position position="683"/>
    </location>
</feature>
<dbReference type="AlphaFoldDB" id="A0AA36CWN9"/>
<organism evidence="3 4">
    <name type="scientific">Mesorhabditis spiculigera</name>
    <dbReference type="NCBI Taxonomy" id="96644"/>
    <lineage>
        <taxon>Eukaryota</taxon>
        <taxon>Metazoa</taxon>
        <taxon>Ecdysozoa</taxon>
        <taxon>Nematoda</taxon>
        <taxon>Chromadorea</taxon>
        <taxon>Rhabditida</taxon>
        <taxon>Rhabditina</taxon>
        <taxon>Rhabditomorpha</taxon>
        <taxon>Rhabditoidea</taxon>
        <taxon>Rhabditidae</taxon>
        <taxon>Mesorhabditinae</taxon>
        <taxon>Mesorhabditis</taxon>
    </lineage>
</organism>
<reference evidence="3" key="1">
    <citation type="submission" date="2023-06" db="EMBL/GenBank/DDBJ databases">
        <authorList>
            <person name="Delattre M."/>
        </authorList>
    </citation>
    <scope>NUCLEOTIDE SEQUENCE</scope>
    <source>
        <strain evidence="3">AF72</strain>
    </source>
</reference>
<dbReference type="CDD" id="cd06257">
    <property type="entry name" value="DnaJ"/>
    <property type="match status" value="1"/>
</dbReference>
<dbReference type="GO" id="GO:0072318">
    <property type="term" value="P:clathrin coat disassembly"/>
    <property type="evidence" value="ECO:0007669"/>
    <property type="project" value="TreeGrafter"/>
</dbReference>
<accession>A0AA36CWN9</accession>
<name>A0AA36CWN9_9BILA</name>
<proteinExistence type="predicted"/>
<dbReference type="PANTHER" id="PTHR23172:SF19">
    <property type="entry name" value="J DOMAIN-CONTAINING PROTEIN"/>
    <property type="match status" value="1"/>
</dbReference>
<dbReference type="SUPFAM" id="SSF46565">
    <property type="entry name" value="Chaperone J-domain"/>
    <property type="match status" value="1"/>
</dbReference>
<dbReference type="GO" id="GO:0005737">
    <property type="term" value="C:cytoplasm"/>
    <property type="evidence" value="ECO:0007669"/>
    <property type="project" value="TreeGrafter"/>
</dbReference>
<dbReference type="Pfam" id="PF10409">
    <property type="entry name" value="PTEN_C2"/>
    <property type="match status" value="1"/>
</dbReference>
<gene>
    <name evidence="3" type="ORF">MSPICULIGERA_LOCUS15020</name>
</gene>
<feature type="compositionally biased region" description="Low complexity" evidence="1">
    <location>
        <begin position="483"/>
        <end position="505"/>
    </location>
</feature>
<dbReference type="GO" id="GO:0031982">
    <property type="term" value="C:vesicle"/>
    <property type="evidence" value="ECO:0007669"/>
    <property type="project" value="TreeGrafter"/>
</dbReference>
<sequence length="683" mass="74413">MSPPCSNNLPPSLDTVTHLAVAIGEYLGNEKRGVVVFYGVEENCILLATVLLLYCKMYSRSYQCFEAIRSNYPQELPHLPPSYHAILDTIALVANRDPAEIVQKLNTRVVSLKSLSLSPIPAMNRSQTGCRPVVEVFNAGKKIYATAQQYEDAGECLVDQGYAKLELRGMLVNDAVTVVVSHARHSSMHGTMSLVPMFIIHLEVRFLDGKTASIALPKGQLDVHKDALEHIDENFKATLLFDYKSENTNKLPAALNYEAQLAKPTLLFFDNKEYETFYQMCDRSSTELPDFPSLPGYASISGASAAPRRPPVPKAAEKKPLPKTEQPKGEFFSSLFDGAPAAAPQPSASHMPDFDFGAVESAPKKRVDDAEMHERMAGIRVGGDPEDETPIFHDETYAPMPGPAKAADDFDLLGLSDHNGGVAASSKPSTSPANTNPFDPFGDLLGGGAAAPSHSQPQMTSGKTDLLDWGPAAQPTQPIHRNSSAPAFKPQPAAFDPFADFMASSTSKPASGPNSGRNTPSTQQQQQPQAARPNYSRSAFEDLNAKPKAKPGAANFDDLLSGHNFTSSVANKNRTMGDMKKEVENLSMDPVSIKIRDWTSGKQGNIRALLCSLNDVLWEGASRWDQPSMGMLFEANDVKKQYRKACLVVHPDKQTGQPHHELAKAIFTELNKGWKAFEQAEAQ</sequence>
<feature type="compositionally biased region" description="Low complexity" evidence="1">
    <location>
        <begin position="339"/>
        <end position="349"/>
    </location>
</feature>
<dbReference type="InterPro" id="IPR001623">
    <property type="entry name" value="DnaJ_domain"/>
</dbReference>
<dbReference type="InterPro" id="IPR014020">
    <property type="entry name" value="Tensin_C2-dom"/>
</dbReference>
<feature type="compositionally biased region" description="Polar residues" evidence="1">
    <location>
        <begin position="506"/>
        <end position="522"/>
    </location>
</feature>
<keyword evidence="4" id="KW-1185">Reference proteome</keyword>
<evidence type="ECO:0000313" key="4">
    <source>
        <dbReference type="Proteomes" id="UP001177023"/>
    </source>
</evidence>